<name>A0AA49JC46_9BACT</name>
<feature type="coiled-coil region" evidence="1">
    <location>
        <begin position="127"/>
        <end position="154"/>
    </location>
</feature>
<dbReference type="AlphaFoldDB" id="A0AA49JC46"/>
<reference evidence="2" key="2">
    <citation type="journal article" date="2024" name="Antonie Van Leeuwenhoek">
        <title>Roseihalotalea indica gen. nov., sp. nov., a halophilic Bacteroidetes from mesopelagic Southwest Indian Ocean with higher carbohydrate metabolic potential.</title>
        <authorList>
            <person name="Chen B."/>
            <person name="Zhang M."/>
            <person name="Lin D."/>
            <person name="Ye J."/>
            <person name="Tang K."/>
        </authorList>
    </citation>
    <scope>NUCLEOTIDE SEQUENCE</scope>
    <source>
        <strain evidence="2">TK19036</strain>
    </source>
</reference>
<sequence>MHSFKTEDFLHRVALGLESAQTLPELKDPLASYGYDNSRLQEGVKLHKSVIALQVQQAEARSMAKEATATFQEGREGLEMIYRRHVAIARVAFDKDSIAWKKLQLDGKRKRSIAGTQLQAHLFYTHLVEYLDHIEKYNLQKKEVQETNKLLEQLISLQVLQQQAKSRAQTLTQMKDENLELLVSWWRRFTKTARLAFESTPHYLEALGMNS</sequence>
<reference evidence="2" key="1">
    <citation type="journal article" date="2023" name="Comput. Struct. Biotechnol. J.">
        <title>Discovery of a novel marine Bacteroidetes with a rich repertoire of carbohydrate-active enzymes.</title>
        <authorList>
            <person name="Chen B."/>
            <person name="Liu G."/>
            <person name="Chen Q."/>
            <person name="Wang H."/>
            <person name="Liu L."/>
            <person name="Tang K."/>
        </authorList>
    </citation>
    <scope>NUCLEOTIDE SEQUENCE</scope>
    <source>
        <strain evidence="2">TK19036</strain>
    </source>
</reference>
<evidence type="ECO:0000313" key="2">
    <source>
        <dbReference type="EMBL" id="WKN35318.1"/>
    </source>
</evidence>
<gene>
    <name evidence="2" type="ORF">K4G66_23350</name>
</gene>
<evidence type="ECO:0000256" key="1">
    <source>
        <dbReference type="SAM" id="Coils"/>
    </source>
</evidence>
<keyword evidence="1" id="KW-0175">Coiled coil</keyword>
<protein>
    <submittedName>
        <fullName evidence="2">Uncharacterized protein</fullName>
    </submittedName>
</protein>
<dbReference type="EMBL" id="CP120682">
    <property type="protein sequence ID" value="WKN35318.1"/>
    <property type="molecule type" value="Genomic_DNA"/>
</dbReference>
<organism evidence="2">
    <name type="scientific">Roseihalotalea indica</name>
    <dbReference type="NCBI Taxonomy" id="2867963"/>
    <lineage>
        <taxon>Bacteria</taxon>
        <taxon>Pseudomonadati</taxon>
        <taxon>Bacteroidota</taxon>
        <taxon>Cytophagia</taxon>
        <taxon>Cytophagales</taxon>
        <taxon>Catalimonadaceae</taxon>
        <taxon>Roseihalotalea</taxon>
    </lineage>
</organism>
<proteinExistence type="predicted"/>
<accession>A0AA49JC46</accession>